<protein>
    <recommendedName>
        <fullName evidence="5 14">Adenine DNA glycosylase</fullName>
        <ecNumber evidence="4 14">3.2.2.31</ecNumber>
    </recommendedName>
</protein>
<dbReference type="InterPro" id="IPR023170">
    <property type="entry name" value="HhH_base_excis_C"/>
</dbReference>
<organism evidence="16 17">
    <name type="scientific">Methylocystis iwaonis</name>
    <dbReference type="NCBI Taxonomy" id="2885079"/>
    <lineage>
        <taxon>Bacteria</taxon>
        <taxon>Pseudomonadati</taxon>
        <taxon>Pseudomonadota</taxon>
        <taxon>Alphaproteobacteria</taxon>
        <taxon>Hyphomicrobiales</taxon>
        <taxon>Methylocystaceae</taxon>
        <taxon>Methylocystis</taxon>
    </lineage>
</organism>
<evidence type="ECO:0000256" key="5">
    <source>
        <dbReference type="ARBA" id="ARBA00022023"/>
    </source>
</evidence>
<dbReference type="NCBIfam" id="TIGR01084">
    <property type="entry name" value="mutY"/>
    <property type="match status" value="1"/>
</dbReference>
<evidence type="ECO:0000256" key="6">
    <source>
        <dbReference type="ARBA" id="ARBA00022485"/>
    </source>
</evidence>
<evidence type="ECO:0000259" key="15">
    <source>
        <dbReference type="SMART" id="SM00478"/>
    </source>
</evidence>
<proteinExistence type="inferred from homology"/>
<evidence type="ECO:0000256" key="11">
    <source>
        <dbReference type="ARBA" id="ARBA00023014"/>
    </source>
</evidence>
<evidence type="ECO:0000256" key="13">
    <source>
        <dbReference type="ARBA" id="ARBA00023295"/>
    </source>
</evidence>
<evidence type="ECO:0000313" key="16">
    <source>
        <dbReference type="EMBL" id="BDV32920.1"/>
    </source>
</evidence>
<dbReference type="InterPro" id="IPR011257">
    <property type="entry name" value="DNA_glycosylase"/>
</dbReference>
<comment type="similarity">
    <text evidence="3 14">Belongs to the Nth/MutY family.</text>
</comment>
<feature type="domain" description="HhH-GPD" evidence="15">
    <location>
        <begin position="53"/>
        <end position="202"/>
    </location>
</feature>
<dbReference type="Proteomes" id="UP001317629">
    <property type="component" value="Chromosome"/>
</dbReference>
<dbReference type="Gene3D" id="1.10.340.30">
    <property type="entry name" value="Hypothetical protein, domain 2"/>
    <property type="match status" value="1"/>
</dbReference>
<dbReference type="PROSITE" id="PS01155">
    <property type="entry name" value="ENDONUCLEASE_III_2"/>
    <property type="match status" value="1"/>
</dbReference>
<dbReference type="Pfam" id="PF00633">
    <property type="entry name" value="HHH"/>
    <property type="match status" value="1"/>
</dbReference>
<comment type="catalytic activity">
    <reaction evidence="1 14">
        <text>Hydrolyzes free adenine bases from 7,8-dihydro-8-oxoguanine:adenine mismatched double-stranded DNA, leaving an apurinic site.</text>
        <dbReference type="EC" id="3.2.2.31"/>
    </reaction>
</comment>
<dbReference type="CDD" id="cd00056">
    <property type="entry name" value="ENDO3c"/>
    <property type="match status" value="1"/>
</dbReference>
<comment type="function">
    <text evidence="2">Adenine glycosylase active on G-A mispairs. MutY also corrects error-prone DNA synthesis past GO lesions which are due to the oxidatively damaged form of guanine: 7,8-dihydro-8-oxoguanine (8-oxo-dGTP).</text>
</comment>
<evidence type="ECO:0000256" key="10">
    <source>
        <dbReference type="ARBA" id="ARBA00023004"/>
    </source>
</evidence>
<dbReference type="Gene3D" id="1.10.1670.10">
    <property type="entry name" value="Helix-hairpin-Helix base-excision DNA repair enzymes (C-terminal)"/>
    <property type="match status" value="1"/>
</dbReference>
<dbReference type="InterPro" id="IPR004036">
    <property type="entry name" value="Endonuclease-III-like_CS2"/>
</dbReference>
<dbReference type="InterPro" id="IPR005760">
    <property type="entry name" value="A/G_AdeGlyc_MutY"/>
</dbReference>
<dbReference type="PANTHER" id="PTHR42944:SF1">
    <property type="entry name" value="ADENINE DNA GLYCOSYLASE"/>
    <property type="match status" value="1"/>
</dbReference>
<keyword evidence="12" id="KW-0234">DNA repair</keyword>
<keyword evidence="11" id="KW-0411">Iron-sulfur</keyword>
<keyword evidence="9" id="KW-0378">Hydrolase</keyword>
<name>A0ABN6VCA3_9HYPH</name>
<keyword evidence="6" id="KW-0004">4Fe-4S</keyword>
<dbReference type="SUPFAM" id="SSF55811">
    <property type="entry name" value="Nudix"/>
    <property type="match status" value="1"/>
</dbReference>
<dbReference type="SMART" id="SM00478">
    <property type="entry name" value="ENDO3c"/>
    <property type="match status" value="1"/>
</dbReference>
<accession>A0ABN6VCA3</accession>
<dbReference type="Pfam" id="PF14815">
    <property type="entry name" value="NUDIX_4"/>
    <property type="match status" value="1"/>
</dbReference>
<dbReference type="EMBL" id="AP027142">
    <property type="protein sequence ID" value="BDV32920.1"/>
    <property type="molecule type" value="Genomic_DNA"/>
</dbReference>
<dbReference type="EC" id="3.2.2.31" evidence="4 14"/>
<keyword evidence="17" id="KW-1185">Reference proteome</keyword>
<dbReference type="SUPFAM" id="SSF48150">
    <property type="entry name" value="DNA-glycosylase"/>
    <property type="match status" value="1"/>
</dbReference>
<comment type="cofactor">
    <cofactor evidence="14">
        <name>[4Fe-4S] cluster</name>
        <dbReference type="ChEBI" id="CHEBI:49883"/>
    </cofactor>
    <text evidence="14">Binds 1 [4Fe-4S] cluster.</text>
</comment>
<evidence type="ECO:0000256" key="12">
    <source>
        <dbReference type="ARBA" id="ARBA00023204"/>
    </source>
</evidence>
<keyword evidence="10 14" id="KW-0408">Iron</keyword>
<reference evidence="16 17" key="1">
    <citation type="journal article" date="2023" name="Int. J. Syst. Evol. Microbiol.">
        <title>Methylocystis iwaonis sp. nov., a type II methane-oxidizing bacterium from surface soil of a rice paddy field in Japan, and emended description of the genus Methylocystis (ex Whittenbury et al. 1970) Bowman et al. 1993.</title>
        <authorList>
            <person name="Kaise H."/>
            <person name="Sawadogo J.B."/>
            <person name="Alam M.S."/>
            <person name="Ueno C."/>
            <person name="Dianou D."/>
            <person name="Shinjo R."/>
            <person name="Asakawa S."/>
        </authorList>
    </citation>
    <scope>NUCLEOTIDE SEQUENCE [LARGE SCALE GENOMIC DNA]</scope>
    <source>
        <strain evidence="16 17">SS37A-Re</strain>
    </source>
</reference>
<dbReference type="PANTHER" id="PTHR42944">
    <property type="entry name" value="ADENINE DNA GLYCOSYLASE"/>
    <property type="match status" value="1"/>
</dbReference>
<dbReference type="InterPro" id="IPR015797">
    <property type="entry name" value="NUDIX_hydrolase-like_dom_sf"/>
</dbReference>
<evidence type="ECO:0000256" key="4">
    <source>
        <dbReference type="ARBA" id="ARBA00012045"/>
    </source>
</evidence>
<dbReference type="InterPro" id="IPR029119">
    <property type="entry name" value="MutY_C"/>
</dbReference>
<dbReference type="InterPro" id="IPR000445">
    <property type="entry name" value="HhH_motif"/>
</dbReference>
<dbReference type="CDD" id="cd03431">
    <property type="entry name" value="NUDIX_DNA_Glycosylase_C-MutY"/>
    <property type="match status" value="1"/>
</dbReference>
<keyword evidence="8 14" id="KW-0227">DNA damage</keyword>
<keyword evidence="13 14" id="KW-0326">Glycosidase</keyword>
<dbReference type="InterPro" id="IPR003265">
    <property type="entry name" value="HhH-GPD_domain"/>
</dbReference>
<evidence type="ECO:0000256" key="3">
    <source>
        <dbReference type="ARBA" id="ARBA00008343"/>
    </source>
</evidence>
<dbReference type="Pfam" id="PF00730">
    <property type="entry name" value="HhH-GPD"/>
    <property type="match status" value="1"/>
</dbReference>
<evidence type="ECO:0000256" key="9">
    <source>
        <dbReference type="ARBA" id="ARBA00022801"/>
    </source>
</evidence>
<dbReference type="RefSeq" id="WP_281930176.1">
    <property type="nucleotide sequence ID" value="NZ_AP027142.1"/>
</dbReference>
<evidence type="ECO:0000313" key="17">
    <source>
        <dbReference type="Proteomes" id="UP001317629"/>
    </source>
</evidence>
<evidence type="ECO:0000256" key="14">
    <source>
        <dbReference type="RuleBase" id="RU365096"/>
    </source>
</evidence>
<evidence type="ECO:0000256" key="8">
    <source>
        <dbReference type="ARBA" id="ARBA00022763"/>
    </source>
</evidence>
<keyword evidence="7" id="KW-0479">Metal-binding</keyword>
<dbReference type="InterPro" id="IPR044298">
    <property type="entry name" value="MIG/MutY"/>
</dbReference>
<dbReference type="Gene3D" id="3.90.79.10">
    <property type="entry name" value="Nucleoside Triphosphate Pyrophosphohydrolase"/>
    <property type="match status" value="1"/>
</dbReference>
<gene>
    <name evidence="16" type="primary">mutY</name>
    <name evidence="16" type="ORF">SS37A_04490</name>
</gene>
<evidence type="ECO:0000256" key="2">
    <source>
        <dbReference type="ARBA" id="ARBA00002933"/>
    </source>
</evidence>
<evidence type="ECO:0000256" key="1">
    <source>
        <dbReference type="ARBA" id="ARBA00000843"/>
    </source>
</evidence>
<evidence type="ECO:0000256" key="7">
    <source>
        <dbReference type="ARBA" id="ARBA00022723"/>
    </source>
</evidence>
<sequence>MIKPQAKRRKRPEGAAPAETLLAWYDAHRRDLPWRAPPGRQADPYAVWLSEIMLQQTTVATVKGYFEKFLVRWPTVEALAEAPLEDVLAAWAGLGYYARARNLHACAGKVARDHGGRFPAREAALLDLPGVGPYTAAAVAAIAFDAPCAAIDGNVERVMTRLYAIETPVRQAKPLIREKTQALLPAARAGDFAQALMDLGAMVCTPRGPLCGLCPWAQNCAACRAGAQEDYPVKEKKAEKPKRRGAIFILRRGEETLLARRPPEGLFGGMSAFPATPFSRDVGPDEWLDFAPCPAEWRALAEPVAHVFTHFALRATVFVARTEAAPRFGADCRWAARRNLDKEGLPTLMRKAAAAAGLFDD</sequence>